<comment type="caution">
    <text evidence="1">The sequence shown here is derived from an EMBL/GenBank/DDBJ whole genome shotgun (WGS) entry which is preliminary data.</text>
</comment>
<protein>
    <submittedName>
        <fullName evidence="1">Uncharacterized protein</fullName>
    </submittedName>
</protein>
<dbReference type="EMBL" id="SMLG01000002">
    <property type="protein sequence ID" value="TDE46060.1"/>
    <property type="molecule type" value="Genomic_DNA"/>
</dbReference>
<keyword evidence="2" id="KW-1185">Reference proteome</keyword>
<dbReference type="AlphaFoldDB" id="A0A4R5FBB8"/>
<evidence type="ECO:0000313" key="1">
    <source>
        <dbReference type="EMBL" id="TDE46060.1"/>
    </source>
</evidence>
<proteinExistence type="predicted"/>
<name>A0A4R5FBB8_9FLAO</name>
<evidence type="ECO:0000313" key="2">
    <source>
        <dbReference type="Proteomes" id="UP000294814"/>
    </source>
</evidence>
<accession>A0A4R5FBB8</accession>
<organism evidence="1 2">
    <name type="scientific">Flavobacterium rhamnosiphilum</name>
    <dbReference type="NCBI Taxonomy" id="2541724"/>
    <lineage>
        <taxon>Bacteria</taxon>
        <taxon>Pseudomonadati</taxon>
        <taxon>Bacteroidota</taxon>
        <taxon>Flavobacteriia</taxon>
        <taxon>Flavobacteriales</taxon>
        <taxon>Flavobacteriaceae</taxon>
        <taxon>Flavobacterium</taxon>
    </lineage>
</organism>
<sequence>MQIAGVLSLFLSVFALLLLFLEQQTAGIYLLGLSVFSLPVSLGLSF</sequence>
<dbReference type="Proteomes" id="UP000294814">
    <property type="component" value="Unassembled WGS sequence"/>
</dbReference>
<gene>
    <name evidence="1" type="ORF">E0I26_04695</name>
</gene>
<reference evidence="1 2" key="1">
    <citation type="submission" date="2019-03" db="EMBL/GenBank/DDBJ databases">
        <title>Novel species of Flavobacterium.</title>
        <authorList>
            <person name="Liu Q."/>
            <person name="Xin Y.-H."/>
        </authorList>
    </citation>
    <scope>NUCLEOTIDE SEQUENCE [LARGE SCALE GENOMIC DNA]</scope>
    <source>
        <strain evidence="1 2">LB3P52</strain>
    </source>
</reference>